<comment type="caution">
    <text evidence="1">The sequence shown here is derived from an EMBL/GenBank/DDBJ whole genome shotgun (WGS) entry which is preliminary data.</text>
</comment>
<organism evidence="1 2">
    <name type="scientific">Phytophthora fragariae</name>
    <dbReference type="NCBI Taxonomy" id="53985"/>
    <lineage>
        <taxon>Eukaryota</taxon>
        <taxon>Sar</taxon>
        <taxon>Stramenopiles</taxon>
        <taxon>Oomycota</taxon>
        <taxon>Peronosporomycetes</taxon>
        <taxon>Peronosporales</taxon>
        <taxon>Peronosporaceae</taxon>
        <taxon>Phytophthora</taxon>
    </lineage>
</organism>
<name>A0A6A3TXE5_9STRA</name>
<dbReference type="Proteomes" id="UP000440732">
    <property type="component" value="Unassembled WGS sequence"/>
</dbReference>
<proteinExistence type="predicted"/>
<dbReference type="AlphaFoldDB" id="A0A6A3TXE5"/>
<evidence type="ECO:0000313" key="1">
    <source>
        <dbReference type="EMBL" id="KAE9143295.1"/>
    </source>
</evidence>
<protein>
    <submittedName>
        <fullName evidence="1">Uncharacterized protein</fullName>
    </submittedName>
</protein>
<accession>A0A6A3TXE5</accession>
<evidence type="ECO:0000313" key="2">
    <source>
        <dbReference type="Proteomes" id="UP000440732"/>
    </source>
</evidence>
<gene>
    <name evidence="1" type="ORF">PF006_g11665</name>
</gene>
<reference evidence="1 2" key="1">
    <citation type="submission" date="2018-08" db="EMBL/GenBank/DDBJ databases">
        <title>Genomic investigation of the strawberry pathogen Phytophthora fragariae indicates pathogenicity is determined by transcriptional variation in three key races.</title>
        <authorList>
            <person name="Adams T.M."/>
            <person name="Armitage A.D."/>
            <person name="Sobczyk M.K."/>
            <person name="Bates H.J."/>
            <person name="Dunwell J.M."/>
            <person name="Nellist C.F."/>
            <person name="Harrison R.J."/>
        </authorList>
    </citation>
    <scope>NUCLEOTIDE SEQUENCE [LARGE SCALE GENOMIC DNA]</scope>
    <source>
        <strain evidence="1 2">NOV-5</strain>
    </source>
</reference>
<dbReference type="EMBL" id="QXGA01000629">
    <property type="protein sequence ID" value="KAE9143295.1"/>
    <property type="molecule type" value="Genomic_DNA"/>
</dbReference>
<sequence>MPGQEDGAELKCGCCRAQECATDGFCRQCGFCLDEDPSASDL</sequence>